<evidence type="ECO:0000256" key="1">
    <source>
        <dbReference type="ARBA" id="ARBA00022553"/>
    </source>
</evidence>
<keyword evidence="1 2" id="KW-0597">Phosphoprotein</keyword>
<dbReference type="InterPro" id="IPR011006">
    <property type="entry name" value="CheY-like_superfamily"/>
</dbReference>
<evidence type="ECO:0000313" key="4">
    <source>
        <dbReference type="EMBL" id="QTH22076.1"/>
    </source>
</evidence>
<dbReference type="RefSeq" id="WP_011952005.1">
    <property type="nucleotide sequence ID" value="NZ_CP059319.1"/>
</dbReference>
<dbReference type="PANTHER" id="PTHR44591:SF3">
    <property type="entry name" value="RESPONSE REGULATORY DOMAIN-CONTAINING PROTEIN"/>
    <property type="match status" value="1"/>
</dbReference>
<sequence>MTEQTRILYVDDEPDIRLIVELALRIRPGIEVRTADSGEAALEVLSGGDWRPDLTMVDVMMPGLTGPDVLAAMLDDPELAKIPVVFVTARARPQDVRTYIDQGARGVITKPFDPLTLADQVLALIA</sequence>
<feature type="domain" description="Response regulatory" evidence="3">
    <location>
        <begin position="6"/>
        <end position="125"/>
    </location>
</feature>
<gene>
    <name evidence="4" type="ORF">HRJ34_00615</name>
</gene>
<dbReference type="SUPFAM" id="SSF52172">
    <property type="entry name" value="CheY-like"/>
    <property type="match status" value="1"/>
</dbReference>
<evidence type="ECO:0000259" key="3">
    <source>
        <dbReference type="PROSITE" id="PS50110"/>
    </source>
</evidence>
<dbReference type="SMART" id="SM00448">
    <property type="entry name" value="REC"/>
    <property type="match status" value="1"/>
</dbReference>
<dbReference type="InterPro" id="IPR050595">
    <property type="entry name" value="Bact_response_regulator"/>
</dbReference>
<reference evidence="4" key="1">
    <citation type="submission" date="2020-07" db="EMBL/GenBank/DDBJ databases">
        <authorList>
            <person name="Camacho E."/>
        </authorList>
    </citation>
    <scope>NUCLEOTIDE SEQUENCE</scope>
    <source>
        <strain evidence="4">MPO218</strain>
    </source>
</reference>
<reference evidence="4" key="2">
    <citation type="submission" date="2021-04" db="EMBL/GenBank/DDBJ databases">
        <title>Isolation and genomic analysis of the ibuprofen-degrading bacterium Sphingomonas strain MPO218.</title>
        <authorList>
            <person name="Aulestia M."/>
            <person name="Flores A."/>
            <person name="Mangas E.L."/>
            <person name="Perez-Pulido A.J."/>
            <person name="Santero E."/>
            <person name="Camacho E.M."/>
        </authorList>
    </citation>
    <scope>NUCLEOTIDE SEQUENCE</scope>
    <source>
        <strain evidence="4">MPO218</strain>
    </source>
</reference>
<dbReference type="EMBL" id="CP059319">
    <property type="protein sequence ID" value="QTH22076.1"/>
    <property type="molecule type" value="Genomic_DNA"/>
</dbReference>
<feature type="modified residue" description="4-aspartylphosphate" evidence="2">
    <location>
        <position position="58"/>
    </location>
</feature>
<dbReference type="Gene3D" id="3.40.50.2300">
    <property type="match status" value="1"/>
</dbReference>
<evidence type="ECO:0000313" key="5">
    <source>
        <dbReference type="Proteomes" id="UP000664914"/>
    </source>
</evidence>
<proteinExistence type="predicted"/>
<evidence type="ECO:0000256" key="2">
    <source>
        <dbReference type="PROSITE-ProRule" id="PRU00169"/>
    </source>
</evidence>
<dbReference type="OMA" id="EMDGPTT"/>
<dbReference type="GO" id="GO:0000160">
    <property type="term" value="P:phosphorelay signal transduction system"/>
    <property type="evidence" value="ECO:0007669"/>
    <property type="project" value="InterPro"/>
</dbReference>
<name>A0A975D4E0_9SPHN</name>
<dbReference type="PANTHER" id="PTHR44591">
    <property type="entry name" value="STRESS RESPONSE REGULATOR PROTEIN 1"/>
    <property type="match status" value="1"/>
</dbReference>
<organism evidence="4 5">
    <name type="scientific">Rhizorhabdus wittichii</name>
    <dbReference type="NCBI Taxonomy" id="160791"/>
    <lineage>
        <taxon>Bacteria</taxon>
        <taxon>Pseudomonadati</taxon>
        <taxon>Pseudomonadota</taxon>
        <taxon>Alphaproteobacteria</taxon>
        <taxon>Sphingomonadales</taxon>
        <taxon>Sphingomonadaceae</taxon>
        <taxon>Rhizorhabdus</taxon>
    </lineage>
</organism>
<dbReference type="InterPro" id="IPR001789">
    <property type="entry name" value="Sig_transdc_resp-reg_receiver"/>
</dbReference>
<dbReference type="Pfam" id="PF00072">
    <property type="entry name" value="Response_reg"/>
    <property type="match status" value="1"/>
</dbReference>
<accession>A0A975D4E0</accession>
<protein>
    <submittedName>
        <fullName evidence="4">Response regulator</fullName>
    </submittedName>
</protein>
<dbReference type="AlphaFoldDB" id="A0A975D4E0"/>
<dbReference type="Proteomes" id="UP000664914">
    <property type="component" value="Chromosome"/>
</dbReference>
<dbReference type="PROSITE" id="PS50110">
    <property type="entry name" value="RESPONSE_REGULATORY"/>
    <property type="match status" value="1"/>
</dbReference>